<comment type="similarity">
    <text evidence="1">Belongs to the glycosyltransferase 2 family. WaaE/KdtX subfamily.</text>
</comment>
<organism evidence="3 4">
    <name type="scientific">Yoonia rhodophyticola</name>
    <dbReference type="NCBI Taxonomy" id="3137370"/>
    <lineage>
        <taxon>Bacteria</taxon>
        <taxon>Pseudomonadati</taxon>
        <taxon>Pseudomonadota</taxon>
        <taxon>Alphaproteobacteria</taxon>
        <taxon>Rhodobacterales</taxon>
        <taxon>Paracoccaceae</taxon>
        <taxon>Yoonia</taxon>
    </lineage>
</organism>
<dbReference type="KEGG" id="yrh:AABB31_19610"/>
<accession>A0AAN0NLJ9</accession>
<evidence type="ECO:0000256" key="1">
    <source>
        <dbReference type="ARBA" id="ARBA00038494"/>
    </source>
</evidence>
<gene>
    <name evidence="3" type="ORF">AABB31_19610</name>
</gene>
<sequence>MTALTVIILTHNEAAHIQRAIGSVAAAANRVIVVDSFSTDATCDLARAAGAEVLQNTWVNYATQFNWALDQVSDAPGWVLRLDADEYLEADLTPALAAVPPEVQGLFIDRYMHFMGQPIRHGGLFPAPMLRLFRNGAGRCENRWMDEHIMVSGPTARLPGRIVDDNRKPLDWWIAKHNSYASREAVDVLNQTFAFMPMDSIASADGSQASIKRWIKEKIYNRLPAGARAGAYFFYRYVLRLGFLDGPEARAFHVLQGFWYRYLVDAKLRDVRAQMRQRNLTPVQAIRDVLGITIPQHHPNQRKAAA</sequence>
<evidence type="ECO:0000313" key="3">
    <source>
        <dbReference type="EMBL" id="WZU67139.1"/>
    </source>
</evidence>
<dbReference type="EMBL" id="CP151767">
    <property type="protein sequence ID" value="WZU67139.1"/>
    <property type="molecule type" value="Genomic_DNA"/>
</dbReference>
<keyword evidence="3" id="KW-0808">Transferase</keyword>
<dbReference type="PANTHER" id="PTHR43630">
    <property type="entry name" value="POLY-BETA-1,6-N-ACETYL-D-GLUCOSAMINE SYNTHASE"/>
    <property type="match status" value="1"/>
</dbReference>
<reference evidence="3" key="1">
    <citation type="submission" date="2024-08" db="EMBL/GenBank/DDBJ databases">
        <title>Phylogenomic analyses of a clade within the roseobacter group suggest taxonomic reassignments of species of the genera Aestuariivita, Citreicella, Loktanella, Nautella, Pelagibaca, Ruegeria, Thalassobius, Thiobacimonas and Tropicibacter, and the proposal o.</title>
        <authorList>
            <person name="Jeon C.O."/>
        </authorList>
    </citation>
    <scope>NUCLEOTIDE SEQUENCE</scope>
    <source>
        <strain evidence="3">SS1-5</strain>
    </source>
</reference>
<dbReference type="InterPro" id="IPR029044">
    <property type="entry name" value="Nucleotide-diphossugar_trans"/>
</dbReference>
<dbReference type="CDD" id="cd02511">
    <property type="entry name" value="Beta4Glucosyltransferase"/>
    <property type="match status" value="1"/>
</dbReference>
<evidence type="ECO:0000259" key="2">
    <source>
        <dbReference type="Pfam" id="PF00535"/>
    </source>
</evidence>
<dbReference type="PANTHER" id="PTHR43630:SF2">
    <property type="entry name" value="GLYCOSYLTRANSFERASE"/>
    <property type="match status" value="1"/>
</dbReference>
<dbReference type="Proteomes" id="UP001470809">
    <property type="component" value="Chromosome"/>
</dbReference>
<dbReference type="AlphaFoldDB" id="A0AAN0NLJ9"/>
<dbReference type="EC" id="2.4.-.-" evidence="3"/>
<keyword evidence="3" id="KW-0328">Glycosyltransferase</keyword>
<dbReference type="RefSeq" id="WP_342076451.1">
    <property type="nucleotide sequence ID" value="NZ_CP151767.2"/>
</dbReference>
<dbReference type="Pfam" id="PF00535">
    <property type="entry name" value="Glycos_transf_2"/>
    <property type="match status" value="1"/>
</dbReference>
<proteinExistence type="inferred from homology"/>
<evidence type="ECO:0000313" key="4">
    <source>
        <dbReference type="Proteomes" id="UP001470809"/>
    </source>
</evidence>
<keyword evidence="4" id="KW-1185">Reference proteome</keyword>
<dbReference type="SUPFAM" id="SSF53448">
    <property type="entry name" value="Nucleotide-diphospho-sugar transferases"/>
    <property type="match status" value="1"/>
</dbReference>
<protein>
    <submittedName>
        <fullName evidence="3">Glycosyltransferase family 2 protein</fullName>
        <ecNumber evidence="3">2.4.-.-</ecNumber>
    </submittedName>
</protein>
<feature type="domain" description="Glycosyltransferase 2-like" evidence="2">
    <location>
        <begin position="5"/>
        <end position="96"/>
    </location>
</feature>
<dbReference type="GO" id="GO:0016757">
    <property type="term" value="F:glycosyltransferase activity"/>
    <property type="evidence" value="ECO:0007669"/>
    <property type="project" value="UniProtKB-KW"/>
</dbReference>
<dbReference type="InterPro" id="IPR001173">
    <property type="entry name" value="Glyco_trans_2-like"/>
</dbReference>
<dbReference type="Gene3D" id="3.90.550.10">
    <property type="entry name" value="Spore Coat Polysaccharide Biosynthesis Protein SpsA, Chain A"/>
    <property type="match status" value="1"/>
</dbReference>
<name>A0AAN0NLJ9_9RHOB</name>